<reference evidence="12" key="1">
    <citation type="submission" date="2013-01" db="EMBL/GenBank/DDBJ databases">
        <title>Draft Genome Sequence of a Mulberry Tree, Morus notabilis C.K. Schneid.</title>
        <authorList>
            <person name="He N."/>
            <person name="Zhao S."/>
        </authorList>
    </citation>
    <scope>NUCLEOTIDE SEQUENCE</scope>
</reference>
<feature type="compositionally biased region" description="Low complexity" evidence="9">
    <location>
        <begin position="600"/>
        <end position="611"/>
    </location>
</feature>
<dbReference type="EMBL" id="KE344513">
    <property type="protein sequence ID" value="EXB65554.1"/>
    <property type="molecule type" value="Genomic_DNA"/>
</dbReference>
<protein>
    <recommendedName>
        <fullName evidence="3">tRNA(adenine(34)) deaminase</fullName>
        <ecNumber evidence="3">3.5.4.33</ecNumber>
    </recommendedName>
</protein>
<dbReference type="GO" id="GO:0009507">
    <property type="term" value="C:chloroplast"/>
    <property type="evidence" value="ECO:0007669"/>
    <property type="project" value="TreeGrafter"/>
</dbReference>
<dbReference type="InterPro" id="IPR028883">
    <property type="entry name" value="tRNA_aden_deaminase"/>
</dbReference>
<accession>W9RAN1</accession>
<feature type="region of interest" description="Disordered" evidence="9">
    <location>
        <begin position="456"/>
        <end position="508"/>
    </location>
</feature>
<feature type="region of interest" description="Disordered" evidence="9">
    <location>
        <begin position="781"/>
        <end position="828"/>
    </location>
</feature>
<evidence type="ECO:0000259" key="10">
    <source>
        <dbReference type="PROSITE" id="PS51747"/>
    </source>
</evidence>
<dbReference type="FunFam" id="3.40.140.10:FF:000005">
    <property type="entry name" value="tRNA-specific adenosine deaminase"/>
    <property type="match status" value="1"/>
</dbReference>
<feature type="compositionally biased region" description="Basic and acidic residues" evidence="9">
    <location>
        <begin position="216"/>
        <end position="236"/>
    </location>
</feature>
<keyword evidence="5" id="KW-0479">Metal-binding</keyword>
<dbReference type="STRING" id="981085.W9RAN1"/>
<feature type="compositionally biased region" description="Polar residues" evidence="9">
    <location>
        <begin position="911"/>
        <end position="921"/>
    </location>
</feature>
<evidence type="ECO:0000256" key="4">
    <source>
        <dbReference type="ARBA" id="ARBA00022694"/>
    </source>
</evidence>
<evidence type="ECO:0000256" key="3">
    <source>
        <dbReference type="ARBA" id="ARBA00012740"/>
    </source>
</evidence>
<dbReference type="EC" id="3.5.4.33" evidence="3"/>
<dbReference type="PANTHER" id="PTHR11079">
    <property type="entry name" value="CYTOSINE DEAMINASE FAMILY MEMBER"/>
    <property type="match status" value="1"/>
</dbReference>
<feature type="compositionally biased region" description="Basic and acidic residues" evidence="9">
    <location>
        <begin position="812"/>
        <end position="824"/>
    </location>
</feature>
<feature type="compositionally biased region" description="Polar residues" evidence="9">
    <location>
        <begin position="459"/>
        <end position="477"/>
    </location>
</feature>
<dbReference type="PANTHER" id="PTHR11079:SF179">
    <property type="entry name" value="TRNA(ADENINE(34)) DEAMINASE, CHLOROPLASTIC"/>
    <property type="match status" value="1"/>
</dbReference>
<keyword evidence="12" id="KW-1185">Reference proteome</keyword>
<dbReference type="InterPro" id="IPR002125">
    <property type="entry name" value="CMP_dCMP_dom"/>
</dbReference>
<evidence type="ECO:0000256" key="1">
    <source>
        <dbReference type="ARBA" id="ARBA00001947"/>
    </source>
</evidence>
<dbReference type="GO" id="GO:0046872">
    <property type="term" value="F:metal ion binding"/>
    <property type="evidence" value="ECO:0007669"/>
    <property type="project" value="UniProtKB-KW"/>
</dbReference>
<feature type="compositionally biased region" description="Low complexity" evidence="9">
    <location>
        <begin position="867"/>
        <end position="885"/>
    </location>
</feature>
<sequence>MYDSRRLNDAEALLSLLSEEVDEDYVFGGKRRNWSSYKRVEVKGKGGFSSSSRERSLGLSDRAQAKKRVNNDGICNCGKKKVDGLRSEEGNTKRGYESIRIESRGEELRRNRDRGAISRGENRRLRKDNSSCSSYYSLSSSGDFDDETEVHDKHTLLAEESLSGYEDSELKGAGKFDGQTTEKYEGYVDDIHEQGEVSDQRKITIVDDVEWDQRKKTEKKYNDRLGQEIQHGRESSQRQSQVSGFRRSSYEKTSSSHKQFNDEEDTSTSAVSLDKRTRKQYAQNENRVVEASTSRRKLAEKKEIQEFHRDDIQRTSQSHIRVGSTGEKDEQRKEVSYVAEEQNSKRNNQQVRRFSEAQDFDTRRTTISQNQSEIGVIGVEGYRENVSSSLQGREQSQHKTSQEAVQQADMRRKSQQATTISKIYDTNIDRTSVMQSETNNLNQVQNTNLISISYPGSMEPNSQTAGQRPPQRIQSGRGSHDVNDMTVVHSSENERVTDSRRDYERRVHQESEATSVVKLVGETREEFTQRQIRCKKELEEVSTSQEPLILDSEARMLKDDADERVQRSSQTILMPPPSQFLSKSSLHVELASGVENQKVSSSTFESGSSSSYPYPRIQPPALQQESYERNESAEAYREPLYLITSEDALASADRLQQSSAQFVGEFVEKVRHEVSTSEIQKVAEVSEITLASEADKDGQNKLTQYASKDFQPKEHDKGHSSGGSGTKGPSDEMWDVSDPSSFRTPREEKTEPTTTMENAIIKRSGRSLWNIIADIVTLRWGSRPETPSSTGRSGRRVSQNESVPSESWFSAHESEQSKDKHAQDKGLPLETMSDQLLVTTLSTPGQGTESVVLELTEHRRDLEPEPSSSTSMMQSRSTSKGISSSGDENLGWNDDGRSLGGSPSGMEIVELSSQPTARSENSTILSQISDTGNTKSGLLGQIEQYNPAKSTEVLGAAGNSGELKRRKLQRNKQVPKDRFEVWEEAYKLESEQRKIDEMFMREALLEAKKAADTWEVPVGAVLVQHGKIIARGYNLVEELRDSTAHAEMICIREASNQLRTWRLADTTLYVTLEPCPMCAGAILQARITTLVWGAPNKLLGADGSWIRLFPDGEGGNNSEVSEKPAAPVHPFHPKMNIRRGILASDCAEVMQQFFQLRRKKKEKHTEEAPSSPLSSSHPSKLLKKMHDVFHLMFCL</sequence>
<feature type="region of interest" description="Disordered" evidence="9">
    <location>
        <begin position="706"/>
        <end position="759"/>
    </location>
</feature>
<dbReference type="OrthoDB" id="408702at2759"/>
<feature type="compositionally biased region" description="Basic and acidic residues" evidence="9">
    <location>
        <begin position="105"/>
        <end position="129"/>
    </location>
</feature>
<dbReference type="Pfam" id="PF00383">
    <property type="entry name" value="dCMP_cyt_deam_1"/>
    <property type="match status" value="1"/>
</dbReference>
<evidence type="ECO:0000256" key="5">
    <source>
        <dbReference type="ARBA" id="ARBA00022723"/>
    </source>
</evidence>
<feature type="compositionally biased region" description="Basic and acidic residues" evidence="9">
    <location>
        <begin position="491"/>
        <end position="508"/>
    </location>
</feature>
<dbReference type="PROSITE" id="PS51747">
    <property type="entry name" value="CYT_DCMP_DEAMINASES_2"/>
    <property type="match status" value="1"/>
</dbReference>
<dbReference type="GO" id="GO:0052717">
    <property type="term" value="F:tRNA-specific adenosine-34 deaminase activity"/>
    <property type="evidence" value="ECO:0007669"/>
    <property type="project" value="UniProtKB-EC"/>
</dbReference>
<dbReference type="KEGG" id="mnt:21408502"/>
<dbReference type="HAMAP" id="MF_00972">
    <property type="entry name" value="tRNA_aden_deaminase"/>
    <property type="match status" value="1"/>
</dbReference>
<comment type="catalytic activity">
    <reaction evidence="8">
        <text>adenosine(34) in tRNA + H2O + H(+) = inosine(34) in tRNA + NH4(+)</text>
        <dbReference type="Rhea" id="RHEA:43168"/>
        <dbReference type="Rhea" id="RHEA-COMP:10373"/>
        <dbReference type="Rhea" id="RHEA-COMP:10374"/>
        <dbReference type="ChEBI" id="CHEBI:15377"/>
        <dbReference type="ChEBI" id="CHEBI:15378"/>
        <dbReference type="ChEBI" id="CHEBI:28938"/>
        <dbReference type="ChEBI" id="CHEBI:74411"/>
        <dbReference type="ChEBI" id="CHEBI:82852"/>
        <dbReference type="EC" id="3.5.4.33"/>
    </reaction>
</comment>
<evidence type="ECO:0000313" key="12">
    <source>
        <dbReference type="Proteomes" id="UP000030645"/>
    </source>
</evidence>
<feature type="region of interest" description="Disordered" evidence="9">
    <location>
        <begin position="216"/>
        <end position="333"/>
    </location>
</feature>
<dbReference type="eggNOG" id="KOG1018">
    <property type="taxonomic scope" value="Eukaryota"/>
</dbReference>
<feature type="compositionally biased region" description="Low complexity" evidence="9">
    <location>
        <begin position="1169"/>
        <end position="1179"/>
    </location>
</feature>
<proteinExistence type="inferred from homology"/>
<evidence type="ECO:0000256" key="7">
    <source>
        <dbReference type="ARBA" id="ARBA00022833"/>
    </source>
</evidence>
<feature type="region of interest" description="Disordered" evidence="9">
    <location>
        <begin position="105"/>
        <end position="132"/>
    </location>
</feature>
<dbReference type="SUPFAM" id="SSF53927">
    <property type="entry name" value="Cytidine deaminase-like"/>
    <property type="match status" value="1"/>
</dbReference>
<dbReference type="AlphaFoldDB" id="W9RAN1"/>
<comment type="subunit">
    <text evidence="2">Homodimer.</text>
</comment>
<keyword evidence="4" id="KW-0819">tRNA processing</keyword>
<feature type="region of interest" description="Disordered" evidence="9">
    <location>
        <begin position="597"/>
        <end position="633"/>
    </location>
</feature>
<feature type="region of interest" description="Disordered" evidence="9">
    <location>
        <begin position="857"/>
        <end position="921"/>
    </location>
</feature>
<evidence type="ECO:0000256" key="9">
    <source>
        <dbReference type="SAM" id="MobiDB-lite"/>
    </source>
</evidence>
<evidence type="ECO:0000256" key="2">
    <source>
        <dbReference type="ARBA" id="ARBA00011738"/>
    </source>
</evidence>
<evidence type="ECO:0000313" key="11">
    <source>
        <dbReference type="EMBL" id="EXB65554.1"/>
    </source>
</evidence>
<feature type="compositionally biased region" description="Basic and acidic residues" evidence="9">
    <location>
        <begin position="710"/>
        <end position="719"/>
    </location>
</feature>
<feature type="compositionally biased region" description="Basic and acidic residues" evidence="9">
    <location>
        <begin position="300"/>
        <end position="313"/>
    </location>
</feature>
<dbReference type="Proteomes" id="UP000030645">
    <property type="component" value="Unassembled WGS sequence"/>
</dbReference>
<keyword evidence="6" id="KW-0378">Hydrolase</keyword>
<name>W9RAN1_9ROSA</name>
<feature type="compositionally biased region" description="Polar residues" evidence="9">
    <location>
        <begin position="785"/>
        <end position="808"/>
    </location>
</feature>
<evidence type="ECO:0000256" key="8">
    <source>
        <dbReference type="ARBA" id="ARBA00048045"/>
    </source>
</evidence>
<organism evidence="11 12">
    <name type="scientific">Morus notabilis</name>
    <dbReference type="NCBI Taxonomy" id="981085"/>
    <lineage>
        <taxon>Eukaryota</taxon>
        <taxon>Viridiplantae</taxon>
        <taxon>Streptophyta</taxon>
        <taxon>Embryophyta</taxon>
        <taxon>Tracheophyta</taxon>
        <taxon>Spermatophyta</taxon>
        <taxon>Magnoliopsida</taxon>
        <taxon>eudicotyledons</taxon>
        <taxon>Gunneridae</taxon>
        <taxon>Pentapetalae</taxon>
        <taxon>rosids</taxon>
        <taxon>fabids</taxon>
        <taxon>Rosales</taxon>
        <taxon>Moraceae</taxon>
        <taxon>Moreae</taxon>
        <taxon>Morus</taxon>
    </lineage>
</organism>
<evidence type="ECO:0000256" key="6">
    <source>
        <dbReference type="ARBA" id="ARBA00022801"/>
    </source>
</evidence>
<keyword evidence="7" id="KW-0862">Zinc</keyword>
<gene>
    <name evidence="11" type="ORF">L484_025820</name>
</gene>
<dbReference type="CDD" id="cd01285">
    <property type="entry name" value="nucleoside_deaminase"/>
    <property type="match status" value="1"/>
</dbReference>
<feature type="region of interest" description="Disordered" evidence="9">
    <location>
        <begin position="1158"/>
        <end position="1179"/>
    </location>
</feature>
<feature type="region of interest" description="Disordered" evidence="9">
    <location>
        <begin position="386"/>
        <end position="418"/>
    </location>
</feature>
<dbReference type="Gene3D" id="3.40.140.10">
    <property type="entry name" value="Cytidine Deaminase, domain 2"/>
    <property type="match status" value="1"/>
</dbReference>
<dbReference type="InterPro" id="IPR016193">
    <property type="entry name" value="Cytidine_deaminase-like"/>
</dbReference>
<dbReference type="GO" id="GO:0002100">
    <property type="term" value="P:tRNA wobble adenosine to inosine editing"/>
    <property type="evidence" value="ECO:0007669"/>
    <property type="project" value="InterPro"/>
</dbReference>
<comment type="cofactor">
    <cofactor evidence="1">
        <name>Zn(2+)</name>
        <dbReference type="ChEBI" id="CHEBI:29105"/>
    </cofactor>
</comment>
<feature type="domain" description="CMP/dCMP-type deaminase" evidence="10">
    <location>
        <begin position="994"/>
        <end position="1116"/>
    </location>
</feature>
<feature type="region of interest" description="Disordered" evidence="9">
    <location>
        <begin position="44"/>
        <end position="63"/>
    </location>
</feature>